<accession>A0A2A2KIG1</accession>
<dbReference type="EMBL" id="LIAE01008487">
    <property type="protein sequence ID" value="PAV73826.1"/>
    <property type="molecule type" value="Genomic_DNA"/>
</dbReference>
<comment type="caution">
    <text evidence="1">The sequence shown here is derived from an EMBL/GenBank/DDBJ whole genome shotgun (WGS) entry which is preliminary data.</text>
</comment>
<dbReference type="Proteomes" id="UP000218231">
    <property type="component" value="Unassembled WGS sequence"/>
</dbReference>
<name>A0A2A2KIG1_9BILA</name>
<evidence type="ECO:0000313" key="2">
    <source>
        <dbReference type="Proteomes" id="UP000218231"/>
    </source>
</evidence>
<protein>
    <submittedName>
        <fullName evidence="1">Uncharacterized protein</fullName>
    </submittedName>
</protein>
<organism evidence="1 2">
    <name type="scientific">Diploscapter pachys</name>
    <dbReference type="NCBI Taxonomy" id="2018661"/>
    <lineage>
        <taxon>Eukaryota</taxon>
        <taxon>Metazoa</taxon>
        <taxon>Ecdysozoa</taxon>
        <taxon>Nematoda</taxon>
        <taxon>Chromadorea</taxon>
        <taxon>Rhabditida</taxon>
        <taxon>Rhabditina</taxon>
        <taxon>Rhabditomorpha</taxon>
        <taxon>Rhabditoidea</taxon>
        <taxon>Rhabditidae</taxon>
        <taxon>Diploscapter</taxon>
    </lineage>
</organism>
<proteinExistence type="predicted"/>
<keyword evidence="2" id="KW-1185">Reference proteome</keyword>
<dbReference type="AlphaFoldDB" id="A0A2A2KIG1"/>
<evidence type="ECO:0000313" key="1">
    <source>
        <dbReference type="EMBL" id="PAV73826.1"/>
    </source>
</evidence>
<gene>
    <name evidence="1" type="ORF">WR25_21516</name>
</gene>
<reference evidence="1 2" key="1">
    <citation type="journal article" date="2017" name="Curr. Biol.">
        <title>Genome architecture and evolution of a unichromosomal asexual nematode.</title>
        <authorList>
            <person name="Fradin H."/>
            <person name="Zegar C."/>
            <person name="Gutwein M."/>
            <person name="Lucas J."/>
            <person name="Kovtun M."/>
            <person name="Corcoran D."/>
            <person name="Baugh L.R."/>
            <person name="Kiontke K."/>
            <person name="Gunsalus K."/>
            <person name="Fitch D.H."/>
            <person name="Piano F."/>
        </authorList>
    </citation>
    <scope>NUCLEOTIDE SEQUENCE [LARGE SCALE GENOMIC DNA]</scope>
    <source>
        <strain evidence="1">PF1309</strain>
    </source>
</reference>
<sequence length="89" mass="9755">MRRLMLLSFRRLASRRSALKNRSMRALTSSAGRCQFSLENANSVSTSTLASAHTSITARTASTPALCPATPGMKRFFAQRLFPSMMIAT</sequence>